<organism evidence="2 3">
    <name type="scientific">Lactobacillus panisapium</name>
    <dbReference type="NCBI Taxonomy" id="2012495"/>
    <lineage>
        <taxon>Bacteria</taxon>
        <taxon>Bacillati</taxon>
        <taxon>Bacillota</taxon>
        <taxon>Bacilli</taxon>
        <taxon>Lactobacillales</taxon>
        <taxon>Lactobacillaceae</taxon>
        <taxon>Lactobacillus</taxon>
    </lineage>
</organism>
<dbReference type="Proteomes" id="UP000826550">
    <property type="component" value="Chromosome"/>
</dbReference>
<dbReference type="RefSeq" id="WP_220220366.1">
    <property type="nucleotide sequence ID" value="NZ_CP048268.1"/>
</dbReference>
<name>A0ABX8W802_9LACO</name>
<keyword evidence="1" id="KW-0812">Transmembrane</keyword>
<accession>A0ABX8W802</accession>
<dbReference type="EMBL" id="CP048268">
    <property type="protein sequence ID" value="QYN53724.1"/>
    <property type="molecule type" value="Genomic_DNA"/>
</dbReference>
<reference evidence="2 3" key="1">
    <citation type="submission" date="2020-01" db="EMBL/GenBank/DDBJ databases">
        <title>Vast differences in strain-level diversity in the gut microbiota of two closely related honey bee species.</title>
        <authorList>
            <person name="Ellegaard K.M."/>
            <person name="Suenami S."/>
            <person name="Miyazaki R."/>
            <person name="Engel P."/>
        </authorList>
    </citation>
    <scope>NUCLEOTIDE SEQUENCE [LARGE SCALE GENOMIC DNA]</scope>
    <source>
        <strain evidence="2 3">ESL0416</strain>
    </source>
</reference>
<sequence>MHIEKYFVNWSQTLLRAKPTQQILKQIGQTTSHMPKIWQELHTKNYSWTQAGLEQVQNLLQYCAGHSKKVQVQLKQLSHEASAQLIPVFKNQNFLKILADKMKLPPQTVKTIQNLLNKFTNNGSPFSPASLLIIVLFIAMGAQVPLLFKGSFSGKKVLVTVTTILDYVATALQLAQHFQKNKN</sequence>
<keyword evidence="1" id="KW-1133">Transmembrane helix</keyword>
<evidence type="ECO:0000313" key="2">
    <source>
        <dbReference type="EMBL" id="QYN53724.1"/>
    </source>
</evidence>
<evidence type="ECO:0000313" key="3">
    <source>
        <dbReference type="Proteomes" id="UP000826550"/>
    </source>
</evidence>
<protein>
    <submittedName>
        <fullName evidence="2">Uncharacterized protein</fullName>
    </submittedName>
</protein>
<feature type="transmembrane region" description="Helical" evidence="1">
    <location>
        <begin position="126"/>
        <end position="148"/>
    </location>
</feature>
<proteinExistence type="predicted"/>
<keyword evidence="3" id="KW-1185">Reference proteome</keyword>
<keyword evidence="1" id="KW-0472">Membrane</keyword>
<gene>
    <name evidence="2" type="ORF">GYM71_09970</name>
</gene>
<evidence type="ECO:0000256" key="1">
    <source>
        <dbReference type="SAM" id="Phobius"/>
    </source>
</evidence>